<evidence type="ECO:0000313" key="2">
    <source>
        <dbReference type="Proteomes" id="UP000807025"/>
    </source>
</evidence>
<gene>
    <name evidence="1" type="ORF">BDN71DRAFT_1426885</name>
</gene>
<evidence type="ECO:0000313" key="1">
    <source>
        <dbReference type="EMBL" id="KAF9501276.1"/>
    </source>
</evidence>
<proteinExistence type="predicted"/>
<keyword evidence="2" id="KW-1185">Reference proteome</keyword>
<dbReference type="Proteomes" id="UP000807025">
    <property type="component" value="Unassembled WGS sequence"/>
</dbReference>
<reference evidence="1" key="1">
    <citation type="submission" date="2020-11" db="EMBL/GenBank/DDBJ databases">
        <authorList>
            <consortium name="DOE Joint Genome Institute"/>
            <person name="Ahrendt S."/>
            <person name="Riley R."/>
            <person name="Andreopoulos W."/>
            <person name="Labutti K."/>
            <person name="Pangilinan J."/>
            <person name="Ruiz-Duenas F.J."/>
            <person name="Barrasa J.M."/>
            <person name="Sanchez-Garcia M."/>
            <person name="Camarero S."/>
            <person name="Miyauchi S."/>
            <person name="Serrano A."/>
            <person name="Linde D."/>
            <person name="Babiker R."/>
            <person name="Drula E."/>
            <person name="Ayuso-Fernandez I."/>
            <person name="Pacheco R."/>
            <person name="Padilla G."/>
            <person name="Ferreira P."/>
            <person name="Barriuso J."/>
            <person name="Kellner H."/>
            <person name="Castanera R."/>
            <person name="Alfaro M."/>
            <person name="Ramirez L."/>
            <person name="Pisabarro A.G."/>
            <person name="Kuo A."/>
            <person name="Tritt A."/>
            <person name="Lipzen A."/>
            <person name="He G."/>
            <person name="Yan M."/>
            <person name="Ng V."/>
            <person name="Cullen D."/>
            <person name="Martin F."/>
            <person name="Rosso M.-N."/>
            <person name="Henrissat B."/>
            <person name="Hibbett D."/>
            <person name="Martinez A.T."/>
            <person name="Grigoriev I.V."/>
        </authorList>
    </citation>
    <scope>NUCLEOTIDE SEQUENCE</scope>
    <source>
        <strain evidence="1">ATCC 90797</strain>
    </source>
</reference>
<sequence length="437" mass="48014">MDYGHHVAYLLYYQKSPKAPEDAICGVKYVKTYNQTLWNGGIALLEFICPQLAYCQGLMKVSRQQFKDKGKACDPGPSHTASKWNSLVLSSIRYTVAATAETVTSEDFSEAINMVSNDNDLDNDIVNTTAWPAAPPSPLPSPALSLSPPPPSLMSAASSKMTNTIDLSWIEVTPTYDGLLAYLNAQEITESHLNAILNEIIHQVRQVIINFGQNRLFWHGIPDVNTSALLWTMLNTDMLMVDEDNDNCQWRHSHYKSGIENTLLTWGSVGSIGMAFQLLATGLHISACLVHVWQKADSPMGGFTAPIVAPSLLPQPSGHAGTGPTMDDDDNNDMAVDDDNINTKLHKELDTISRPDCWLILQGLRLTPPKTMKKPAFIKYMVKLTADQDAKTSSQLIADISRKAVSKSKATVSRPKPHHIMPPITQILSVFSPSSIT</sequence>
<organism evidence="1 2">
    <name type="scientific">Pleurotus eryngii</name>
    <name type="common">Boletus of the steppes</name>
    <dbReference type="NCBI Taxonomy" id="5323"/>
    <lineage>
        <taxon>Eukaryota</taxon>
        <taxon>Fungi</taxon>
        <taxon>Dikarya</taxon>
        <taxon>Basidiomycota</taxon>
        <taxon>Agaricomycotina</taxon>
        <taxon>Agaricomycetes</taxon>
        <taxon>Agaricomycetidae</taxon>
        <taxon>Agaricales</taxon>
        <taxon>Pleurotineae</taxon>
        <taxon>Pleurotaceae</taxon>
        <taxon>Pleurotus</taxon>
    </lineage>
</organism>
<comment type="caution">
    <text evidence="1">The sequence shown here is derived from an EMBL/GenBank/DDBJ whole genome shotgun (WGS) entry which is preliminary data.</text>
</comment>
<protein>
    <submittedName>
        <fullName evidence="1">Uncharacterized protein</fullName>
    </submittedName>
</protein>
<dbReference type="AlphaFoldDB" id="A0A9P6DC68"/>
<dbReference type="OrthoDB" id="10570778at2759"/>
<accession>A0A9P6DC68</accession>
<name>A0A9P6DC68_PLEER</name>
<dbReference type="EMBL" id="MU154524">
    <property type="protein sequence ID" value="KAF9501276.1"/>
    <property type="molecule type" value="Genomic_DNA"/>
</dbReference>